<name>A0AAV4RRZ9_CAEEX</name>
<protein>
    <submittedName>
        <fullName evidence="2">Uncharacterized protein</fullName>
    </submittedName>
</protein>
<accession>A0AAV4RRZ9</accession>
<organism evidence="2 3">
    <name type="scientific">Caerostris extrusa</name>
    <name type="common">Bark spider</name>
    <name type="synonym">Caerostris bankana</name>
    <dbReference type="NCBI Taxonomy" id="172846"/>
    <lineage>
        <taxon>Eukaryota</taxon>
        <taxon>Metazoa</taxon>
        <taxon>Ecdysozoa</taxon>
        <taxon>Arthropoda</taxon>
        <taxon>Chelicerata</taxon>
        <taxon>Arachnida</taxon>
        <taxon>Araneae</taxon>
        <taxon>Araneomorphae</taxon>
        <taxon>Entelegynae</taxon>
        <taxon>Araneoidea</taxon>
        <taxon>Araneidae</taxon>
        <taxon>Caerostris</taxon>
    </lineage>
</organism>
<dbReference type="EMBL" id="BPLR01008332">
    <property type="protein sequence ID" value="GIY23924.1"/>
    <property type="molecule type" value="Genomic_DNA"/>
</dbReference>
<gene>
    <name evidence="2" type="ORF">CEXT_419151</name>
</gene>
<keyword evidence="3" id="KW-1185">Reference proteome</keyword>
<evidence type="ECO:0000313" key="3">
    <source>
        <dbReference type="Proteomes" id="UP001054945"/>
    </source>
</evidence>
<evidence type="ECO:0000313" key="2">
    <source>
        <dbReference type="EMBL" id="GIY23924.1"/>
    </source>
</evidence>
<keyword evidence="1" id="KW-0472">Membrane</keyword>
<dbReference type="AlphaFoldDB" id="A0AAV4RRZ9"/>
<feature type="transmembrane region" description="Helical" evidence="1">
    <location>
        <begin position="99"/>
        <end position="116"/>
    </location>
</feature>
<keyword evidence="1" id="KW-1133">Transmembrane helix</keyword>
<dbReference type="Proteomes" id="UP001054945">
    <property type="component" value="Unassembled WGS sequence"/>
</dbReference>
<evidence type="ECO:0000256" key="1">
    <source>
        <dbReference type="SAM" id="Phobius"/>
    </source>
</evidence>
<comment type="caution">
    <text evidence="2">The sequence shown here is derived from an EMBL/GenBank/DDBJ whole genome shotgun (WGS) entry which is preliminary data.</text>
</comment>
<proteinExistence type="predicted"/>
<keyword evidence="1" id="KW-0812">Transmembrane</keyword>
<reference evidence="2 3" key="1">
    <citation type="submission" date="2021-06" db="EMBL/GenBank/DDBJ databases">
        <title>Caerostris extrusa draft genome.</title>
        <authorList>
            <person name="Kono N."/>
            <person name="Arakawa K."/>
        </authorList>
    </citation>
    <scope>NUCLEOTIDE SEQUENCE [LARGE SCALE GENOMIC DNA]</scope>
</reference>
<feature type="transmembrane region" description="Helical" evidence="1">
    <location>
        <begin position="122"/>
        <end position="145"/>
    </location>
</feature>
<sequence length="336" mass="37501">MDYLTSCPTSSPTPTGRRRTSLIYLHSKITHLEHSVHSNHPIPFFSHCDIWNFFFTSRRELNELCNLHVDINHDSSHGPAALFSSTLQTQKWTARISKFLLISVQSTTICILHVPIIQLSNIFIWFFTIKLRIVIWILGSWIFTIAFDKLRFTGSEFLSIFFNQFWIAESWIFSAEFNQLWISIFWISIFWTSNFGSPSLGSHFASSNFGSSFAPPGGPSSFSSSGLGIPHGFSSSSSFGSANLGHSPFSSASFNSPTVGLRPPKFDTSFAASTLPDFSSSNNFDGLGELDPIDLIEDYPGFSTTGFGKDLNFAASQPVKYQSPPLGNKINFRRDP</sequence>